<sequence length="162" mass="18753">MGDSEAQYSPLARNRTYVRSQPRSGPEVRKPSLPSILHEREKYFKCMVRYLVDYRSISILEMQHAINEYWHIGGRVTVLKKIEKFNILRAETMEDKDDRIHVGPWNINRVVDVATQKICHLKRVATQVQIKGAVLEYFTPDMAVKMGSVIRFVTSVDRGTTT</sequence>
<organism evidence="1 2">
    <name type="scientific">Vaccinium darrowii</name>
    <dbReference type="NCBI Taxonomy" id="229202"/>
    <lineage>
        <taxon>Eukaryota</taxon>
        <taxon>Viridiplantae</taxon>
        <taxon>Streptophyta</taxon>
        <taxon>Embryophyta</taxon>
        <taxon>Tracheophyta</taxon>
        <taxon>Spermatophyta</taxon>
        <taxon>Magnoliopsida</taxon>
        <taxon>eudicotyledons</taxon>
        <taxon>Gunneridae</taxon>
        <taxon>Pentapetalae</taxon>
        <taxon>asterids</taxon>
        <taxon>Ericales</taxon>
        <taxon>Ericaceae</taxon>
        <taxon>Vaccinioideae</taxon>
        <taxon>Vaccinieae</taxon>
        <taxon>Vaccinium</taxon>
    </lineage>
</organism>
<keyword evidence="2" id="KW-1185">Reference proteome</keyword>
<protein>
    <submittedName>
        <fullName evidence="1">Uncharacterized protein</fullName>
    </submittedName>
</protein>
<evidence type="ECO:0000313" key="1">
    <source>
        <dbReference type="EMBL" id="KAH7840314.1"/>
    </source>
</evidence>
<proteinExistence type="predicted"/>
<dbReference type="EMBL" id="CM037160">
    <property type="protein sequence ID" value="KAH7840314.1"/>
    <property type="molecule type" value="Genomic_DNA"/>
</dbReference>
<comment type="caution">
    <text evidence="1">The sequence shown here is derived from an EMBL/GenBank/DDBJ whole genome shotgun (WGS) entry which is preliminary data.</text>
</comment>
<name>A0ACB7XHM8_9ERIC</name>
<gene>
    <name evidence="1" type="ORF">Vadar_015503</name>
</gene>
<accession>A0ACB7XHM8</accession>
<reference evidence="1 2" key="1">
    <citation type="journal article" date="2021" name="Hortic Res">
        <title>High-quality reference genome and annotation aids understanding of berry development for evergreen blueberry (Vaccinium darrowii).</title>
        <authorList>
            <person name="Yu J."/>
            <person name="Hulse-Kemp A.M."/>
            <person name="Babiker E."/>
            <person name="Staton M."/>
        </authorList>
    </citation>
    <scope>NUCLEOTIDE SEQUENCE [LARGE SCALE GENOMIC DNA]</scope>
    <source>
        <strain evidence="2">cv. NJ 8807/NJ 8810</strain>
        <tissue evidence="1">Young leaf</tissue>
    </source>
</reference>
<evidence type="ECO:0000313" key="2">
    <source>
        <dbReference type="Proteomes" id="UP000828048"/>
    </source>
</evidence>
<dbReference type="Proteomes" id="UP000828048">
    <property type="component" value="Chromosome 10"/>
</dbReference>